<gene>
    <name evidence="2" type="ORF">HDK90DRAFT_20624</name>
</gene>
<proteinExistence type="predicted"/>
<dbReference type="EMBL" id="JBBWRZ010000001">
    <property type="protein sequence ID" value="KAK8246798.1"/>
    <property type="molecule type" value="Genomic_DNA"/>
</dbReference>
<accession>A0ABR1Z332</accession>
<organism evidence="2 3">
    <name type="scientific">Phyllosticta capitalensis</name>
    <dbReference type="NCBI Taxonomy" id="121624"/>
    <lineage>
        <taxon>Eukaryota</taxon>
        <taxon>Fungi</taxon>
        <taxon>Dikarya</taxon>
        <taxon>Ascomycota</taxon>
        <taxon>Pezizomycotina</taxon>
        <taxon>Dothideomycetes</taxon>
        <taxon>Dothideomycetes incertae sedis</taxon>
        <taxon>Botryosphaeriales</taxon>
        <taxon>Phyllostictaceae</taxon>
        <taxon>Phyllosticta</taxon>
    </lineage>
</organism>
<protein>
    <submittedName>
        <fullName evidence="2">Uncharacterized protein</fullName>
    </submittedName>
</protein>
<keyword evidence="3" id="KW-1185">Reference proteome</keyword>
<feature type="region of interest" description="Disordered" evidence="1">
    <location>
        <begin position="54"/>
        <end position="218"/>
    </location>
</feature>
<feature type="compositionally biased region" description="Basic residues" evidence="1">
    <location>
        <begin position="75"/>
        <end position="92"/>
    </location>
</feature>
<evidence type="ECO:0000256" key="1">
    <source>
        <dbReference type="SAM" id="MobiDB-lite"/>
    </source>
</evidence>
<name>A0ABR1Z332_9PEZI</name>
<feature type="compositionally biased region" description="Polar residues" evidence="1">
    <location>
        <begin position="60"/>
        <end position="72"/>
    </location>
</feature>
<feature type="compositionally biased region" description="Acidic residues" evidence="1">
    <location>
        <begin position="186"/>
        <end position="206"/>
    </location>
</feature>
<evidence type="ECO:0000313" key="2">
    <source>
        <dbReference type="EMBL" id="KAK8246798.1"/>
    </source>
</evidence>
<dbReference type="Proteomes" id="UP001492380">
    <property type="component" value="Unassembled WGS sequence"/>
</dbReference>
<evidence type="ECO:0000313" key="3">
    <source>
        <dbReference type="Proteomes" id="UP001492380"/>
    </source>
</evidence>
<reference evidence="2 3" key="1">
    <citation type="submission" date="2024-04" db="EMBL/GenBank/DDBJ databases">
        <title>Phyllosticta paracitricarpa is synonymous to the EU quarantine fungus P. citricarpa based on phylogenomic analyses.</title>
        <authorList>
            <consortium name="Lawrence Berkeley National Laboratory"/>
            <person name="Van Ingen-Buijs V.A."/>
            <person name="Van Westerhoven A.C."/>
            <person name="Haridas S."/>
            <person name="Skiadas P."/>
            <person name="Martin F."/>
            <person name="Groenewald J.Z."/>
            <person name="Crous P.W."/>
            <person name="Seidl M.F."/>
        </authorList>
    </citation>
    <scope>NUCLEOTIDE SEQUENCE [LARGE SCALE GENOMIC DNA]</scope>
    <source>
        <strain evidence="2 3">CBS 123374</strain>
    </source>
</reference>
<comment type="caution">
    <text evidence="2">The sequence shown here is derived from an EMBL/GenBank/DDBJ whole genome shotgun (WGS) entry which is preliminary data.</text>
</comment>
<sequence>MPVRWTDDKKALLFVTIMNTHQLSVDAKLVVDAWPDNEGEKPTERAIREILIKTKKKVANKSTGGSASSTPTKVKVSKPRAKPTPRSAKKRKQMEENDDSDSPSPSGSRKELKDLGGASPTPKRGDSVVETGYLVPDNDADMGVTDGVGYPTPADTASPAVLPRRATPRRAASVKVGSYVKAEQNGSDDEDESRDDASDPELDNSDNEWGIGALVDEM</sequence>